<dbReference type="EMBL" id="AF078135">
    <property type="protein sequence ID" value="AAD12964.1"/>
    <property type="molecule type" value="Genomic_DNA"/>
</dbReference>
<evidence type="ECO:0000259" key="1">
    <source>
        <dbReference type="Pfam" id="PF05523"/>
    </source>
</evidence>
<dbReference type="InterPro" id="IPR008894">
    <property type="entry name" value="QdtA_cupin_dom"/>
</dbReference>
<sequence>MCVWMIFMDEIIVKNSSYINLKKVRDDRDGNLIILESMRDVPFEIKRVYYINNLQNSVSVRGQHAHKEIEQVIFCINGSFTLKLDDGRTRQEILMNKDNVGVLLGRMLWHTMENFSSGCVLLVAASDYYREDDYIRNYSDFIRLAEKNSI</sequence>
<dbReference type="InterPro" id="IPR014710">
    <property type="entry name" value="RmlC-like_jellyroll"/>
</dbReference>
<evidence type="ECO:0000313" key="2">
    <source>
        <dbReference type="EMBL" id="AAD12964.1"/>
    </source>
</evidence>
<dbReference type="Pfam" id="PF05523">
    <property type="entry name" value="FdtA"/>
    <property type="match status" value="1"/>
</dbReference>
<dbReference type="SUPFAM" id="SSF51182">
    <property type="entry name" value="RmlC-like cupins"/>
    <property type="match status" value="1"/>
</dbReference>
<organism evidence="2">
    <name type="scientific">Leptospira borgpetersenii</name>
    <dbReference type="NCBI Taxonomy" id="174"/>
    <lineage>
        <taxon>Bacteria</taxon>
        <taxon>Pseudomonadati</taxon>
        <taxon>Spirochaetota</taxon>
        <taxon>Spirochaetia</taxon>
        <taxon>Leptospirales</taxon>
        <taxon>Leptospiraceae</taxon>
        <taxon>Leptospira</taxon>
    </lineage>
</organism>
<reference evidence="2" key="1">
    <citation type="journal article" date="1999" name="Microb. Pathog.">
        <title>Genetic organization of the lipopolysaccharide O-antigen biosynthetic locus of Leptospira borgpetersenii serovar Hardjobovis.</title>
        <authorList>
            <person name="Kalambaheti T."/>
            <person name="Bulach D.M."/>
            <person name="Rajakumar K."/>
            <person name="Adler B."/>
        </authorList>
    </citation>
    <scope>NUCLEOTIDE SEQUENCE</scope>
    <source>
        <strain evidence="2">L171</strain>
    </source>
</reference>
<dbReference type="InterPro" id="IPR011051">
    <property type="entry name" value="RmlC_Cupin_sf"/>
</dbReference>
<protein>
    <recommendedName>
        <fullName evidence="1">Sugar 3,4-ketoisomerase QdtA cupin domain-containing protein</fullName>
    </recommendedName>
</protein>
<dbReference type="CDD" id="cd20292">
    <property type="entry name" value="cupin_QdtA-like"/>
    <property type="match status" value="1"/>
</dbReference>
<feature type="domain" description="Sugar 3,4-ketoisomerase QdtA cupin" evidence="1">
    <location>
        <begin position="15"/>
        <end position="144"/>
    </location>
</feature>
<dbReference type="AlphaFoldDB" id="Q9ZGK5"/>
<accession>Q9ZGK5</accession>
<proteinExistence type="predicted"/>
<dbReference type="Gene3D" id="2.60.120.10">
    <property type="entry name" value="Jelly Rolls"/>
    <property type="match status" value="1"/>
</dbReference>
<name>Q9ZGK5_LEPBO</name>